<organism evidence="1 2">
    <name type="scientific">Engystomops pustulosus</name>
    <name type="common">Tungara frog</name>
    <name type="synonym">Physalaemus pustulosus</name>
    <dbReference type="NCBI Taxonomy" id="76066"/>
    <lineage>
        <taxon>Eukaryota</taxon>
        <taxon>Metazoa</taxon>
        <taxon>Chordata</taxon>
        <taxon>Craniata</taxon>
        <taxon>Vertebrata</taxon>
        <taxon>Euteleostomi</taxon>
        <taxon>Amphibia</taxon>
        <taxon>Batrachia</taxon>
        <taxon>Anura</taxon>
        <taxon>Neobatrachia</taxon>
        <taxon>Hyloidea</taxon>
        <taxon>Leptodactylidae</taxon>
        <taxon>Leiuperinae</taxon>
        <taxon>Engystomops</taxon>
    </lineage>
</organism>
<keyword evidence="2" id="KW-1185">Reference proteome</keyword>
<dbReference type="AlphaFoldDB" id="A0AAV6YX50"/>
<protein>
    <submittedName>
        <fullName evidence="1">Uncharacterized protein</fullName>
    </submittedName>
</protein>
<sequence>MALREVLQLVEGVPVPGGPRVIRSEGSVEESWSPDAYGTWMLGERVCLPRALHPTVSQVAYGHIHIQNGHASAHKPSVVCPGHYYPCH</sequence>
<dbReference type="Proteomes" id="UP000824782">
    <property type="component" value="Unassembled WGS sequence"/>
</dbReference>
<gene>
    <name evidence="1" type="ORF">GDO81_022838</name>
</gene>
<reference evidence="1" key="1">
    <citation type="thesis" date="2020" institute="ProQuest LLC" country="789 East Eisenhower Parkway, Ann Arbor, MI, USA">
        <title>Comparative Genomics and Chromosome Evolution.</title>
        <authorList>
            <person name="Mudd A.B."/>
        </authorList>
    </citation>
    <scope>NUCLEOTIDE SEQUENCE</scope>
    <source>
        <strain evidence="1">237g6f4</strain>
        <tissue evidence="1">Blood</tissue>
    </source>
</reference>
<evidence type="ECO:0000313" key="2">
    <source>
        <dbReference type="Proteomes" id="UP000824782"/>
    </source>
</evidence>
<dbReference type="EMBL" id="WNYA01021998">
    <property type="protein sequence ID" value="KAG8538333.1"/>
    <property type="molecule type" value="Genomic_DNA"/>
</dbReference>
<accession>A0AAV6YX50</accession>
<comment type="caution">
    <text evidence="1">The sequence shown here is derived from an EMBL/GenBank/DDBJ whole genome shotgun (WGS) entry which is preliminary data.</text>
</comment>
<proteinExistence type="predicted"/>
<evidence type="ECO:0000313" key="1">
    <source>
        <dbReference type="EMBL" id="KAG8538333.1"/>
    </source>
</evidence>
<name>A0AAV6YX50_ENGPU</name>